<dbReference type="PROSITE" id="PS00330">
    <property type="entry name" value="HEMOLYSIN_CALCIUM"/>
    <property type="match status" value="4"/>
</dbReference>
<comment type="subcellular location">
    <subcellularLocation>
        <location evidence="1">Secreted</location>
    </subcellularLocation>
</comment>
<dbReference type="Proteomes" id="UP000439983">
    <property type="component" value="Unassembled WGS sequence"/>
</dbReference>
<dbReference type="InterPro" id="IPR050557">
    <property type="entry name" value="RTX_toxin/Mannuronan_C5-epim"/>
</dbReference>
<comment type="caution">
    <text evidence="4">The sequence shown here is derived from an EMBL/GenBank/DDBJ whole genome shotgun (WGS) entry which is preliminary data.</text>
</comment>
<name>A0A6N7LLE3_SINTE</name>
<dbReference type="PANTHER" id="PTHR38340:SF1">
    <property type="entry name" value="S-LAYER PROTEIN"/>
    <property type="match status" value="1"/>
</dbReference>
<keyword evidence="2" id="KW-0964">Secreted</keyword>
<dbReference type="InterPro" id="IPR018511">
    <property type="entry name" value="Hemolysin-typ_Ca-bd_CS"/>
</dbReference>
<dbReference type="GO" id="GO:0005509">
    <property type="term" value="F:calcium ion binding"/>
    <property type="evidence" value="ECO:0007669"/>
    <property type="project" value="InterPro"/>
</dbReference>
<sequence length="406" mass="41557">MAYIPGTENDDTLNGSDGRDQILGFGGNDRLFGFGGDDVIQGGAGDDRLEGGEGNDGLWGDAGRDELYGGAGDDTLHAGIGGDHLDGGAGIDTVSYADAPGRAWADLNLGRGGGDEPYYPPRTFDTYSGIENIDGSAFDDSFIGSEEANVLRGGGGNDFLSGEGGNDTLDGGTGRDRLEGHDGDDFLDGGAGGDKMWGGTGNDTYFIDSTDDRVDEADYGGTAPDGIDTVRSSYSISLSNETIFKGDIESLTLIGSGNLNGSGNDLANVVTGNTGANRLDGRAGDDTLAGGFGNDTLVGGDGNDSFLFNTALNAASNVDKINDFLVSDDTIWLDNAVFTELATPGALDDDAFYIGTAAHDTNDRVIYDPTTGSLTYDANGDAAGGFTGFAVLDAGLALTNSDFLVV</sequence>
<dbReference type="RefSeq" id="WP_153441944.1">
    <property type="nucleotide sequence ID" value="NZ_JACIGA010000014.1"/>
</dbReference>
<gene>
    <name evidence="4" type="ORF">GHK62_26280</name>
</gene>
<dbReference type="GO" id="GO:0005576">
    <property type="term" value="C:extracellular region"/>
    <property type="evidence" value="ECO:0007669"/>
    <property type="project" value="UniProtKB-SubCell"/>
</dbReference>
<evidence type="ECO:0000256" key="2">
    <source>
        <dbReference type="ARBA" id="ARBA00022525"/>
    </source>
</evidence>
<dbReference type="OrthoDB" id="223957at2"/>
<dbReference type="InterPro" id="IPR001343">
    <property type="entry name" value="Hemolysn_Ca-bd"/>
</dbReference>
<dbReference type="PANTHER" id="PTHR38340">
    <property type="entry name" value="S-LAYER PROTEIN"/>
    <property type="match status" value="1"/>
</dbReference>
<dbReference type="EMBL" id="WITC01000115">
    <property type="protein sequence ID" value="MQX18120.1"/>
    <property type="molecule type" value="Genomic_DNA"/>
</dbReference>
<organism evidence="4 5">
    <name type="scientific">Sinorhizobium terangae</name>
    <dbReference type="NCBI Taxonomy" id="110322"/>
    <lineage>
        <taxon>Bacteria</taxon>
        <taxon>Pseudomonadati</taxon>
        <taxon>Pseudomonadota</taxon>
        <taxon>Alphaproteobacteria</taxon>
        <taxon>Hyphomicrobiales</taxon>
        <taxon>Rhizobiaceae</taxon>
        <taxon>Sinorhizobium/Ensifer group</taxon>
        <taxon>Sinorhizobium</taxon>
    </lineage>
</organism>
<feature type="region of interest" description="Disordered" evidence="3">
    <location>
        <begin position="154"/>
        <end position="178"/>
    </location>
</feature>
<evidence type="ECO:0000313" key="5">
    <source>
        <dbReference type="Proteomes" id="UP000439983"/>
    </source>
</evidence>
<evidence type="ECO:0000313" key="4">
    <source>
        <dbReference type="EMBL" id="MQX18120.1"/>
    </source>
</evidence>
<proteinExistence type="predicted"/>
<dbReference type="InterPro" id="IPR011049">
    <property type="entry name" value="Serralysin-like_metalloprot_C"/>
</dbReference>
<evidence type="ECO:0000256" key="3">
    <source>
        <dbReference type="SAM" id="MobiDB-lite"/>
    </source>
</evidence>
<protein>
    <submittedName>
        <fullName evidence="4">Calcium-binding protein</fullName>
    </submittedName>
</protein>
<accession>A0A6N7LLE3</accession>
<feature type="compositionally biased region" description="Gly residues" evidence="3">
    <location>
        <begin position="154"/>
        <end position="165"/>
    </location>
</feature>
<evidence type="ECO:0000256" key="1">
    <source>
        <dbReference type="ARBA" id="ARBA00004613"/>
    </source>
</evidence>
<dbReference type="PRINTS" id="PR00313">
    <property type="entry name" value="CABNDNGRPT"/>
</dbReference>
<keyword evidence="5" id="KW-1185">Reference proteome</keyword>
<dbReference type="Pfam" id="PF00353">
    <property type="entry name" value="HemolysinCabind"/>
    <property type="match status" value="3"/>
</dbReference>
<dbReference type="SUPFAM" id="SSF51120">
    <property type="entry name" value="beta-Roll"/>
    <property type="match status" value="3"/>
</dbReference>
<reference evidence="4 5" key="1">
    <citation type="journal article" date="2013" name="Genome Biol.">
        <title>Comparative genomics of the core and accessory genomes of 48 Sinorhizobium strains comprising five genospecies.</title>
        <authorList>
            <person name="Sugawara M."/>
            <person name="Epstein B."/>
            <person name="Badgley B.D."/>
            <person name="Unno T."/>
            <person name="Xu L."/>
            <person name="Reese J."/>
            <person name="Gyaneshwar P."/>
            <person name="Denny R."/>
            <person name="Mudge J."/>
            <person name="Bharti A.K."/>
            <person name="Farmer A.D."/>
            <person name="May G.D."/>
            <person name="Woodward J.E."/>
            <person name="Medigue C."/>
            <person name="Vallenet D."/>
            <person name="Lajus A."/>
            <person name="Rouy Z."/>
            <person name="Martinez-Vaz B."/>
            <person name="Tiffin P."/>
            <person name="Young N.D."/>
            <person name="Sadowsky M.J."/>
        </authorList>
    </citation>
    <scope>NUCLEOTIDE SEQUENCE [LARGE SCALE GENOMIC DNA]</scope>
    <source>
        <strain evidence="4 5">USDA4894</strain>
    </source>
</reference>
<dbReference type="AlphaFoldDB" id="A0A6N7LLE3"/>
<dbReference type="Gene3D" id="2.150.10.10">
    <property type="entry name" value="Serralysin-like metalloprotease, C-terminal"/>
    <property type="match status" value="5"/>
</dbReference>